<evidence type="ECO:0000313" key="7">
    <source>
        <dbReference type="Proteomes" id="UP001408594"/>
    </source>
</evidence>
<keyword evidence="7" id="KW-1185">Reference proteome</keyword>
<dbReference type="PROSITE" id="PS50937">
    <property type="entry name" value="HTH_MERR_2"/>
    <property type="match status" value="1"/>
</dbReference>
<dbReference type="Pfam" id="PF13411">
    <property type="entry name" value="MerR_1"/>
    <property type="match status" value="1"/>
</dbReference>
<feature type="compositionally biased region" description="Low complexity" evidence="4">
    <location>
        <begin position="25"/>
        <end position="37"/>
    </location>
</feature>
<evidence type="ECO:0000256" key="4">
    <source>
        <dbReference type="SAM" id="MobiDB-lite"/>
    </source>
</evidence>
<evidence type="ECO:0000256" key="2">
    <source>
        <dbReference type="ARBA" id="ARBA00023125"/>
    </source>
</evidence>
<keyword evidence="1" id="KW-0805">Transcription regulation</keyword>
<dbReference type="SUPFAM" id="SSF46955">
    <property type="entry name" value="Putative DNA-binding domain"/>
    <property type="match status" value="1"/>
</dbReference>
<protein>
    <recommendedName>
        <fullName evidence="5">HTH merR-type domain-containing protein</fullName>
    </recommendedName>
</protein>
<accession>A0ABP9WLR7</accession>
<name>A0ABP9WLR7_9GAMM</name>
<keyword evidence="3" id="KW-0804">Transcription</keyword>
<comment type="caution">
    <text evidence="6">The sequence shown here is derived from an EMBL/GenBank/DDBJ whole genome shotgun (WGS) entry which is preliminary data.</text>
</comment>
<proteinExistence type="predicted"/>
<dbReference type="SMART" id="SM00422">
    <property type="entry name" value="HTH_MERR"/>
    <property type="match status" value="1"/>
</dbReference>
<evidence type="ECO:0000313" key="6">
    <source>
        <dbReference type="EMBL" id="GAA5524146.1"/>
    </source>
</evidence>
<reference evidence="6 7" key="1">
    <citation type="submission" date="2024-02" db="EMBL/GenBank/DDBJ databases">
        <title>Microbulbifer aestuariivivens NBRC 112533.</title>
        <authorList>
            <person name="Ichikawa N."/>
            <person name="Katano-Makiyama Y."/>
            <person name="Hidaka K."/>
        </authorList>
    </citation>
    <scope>NUCLEOTIDE SEQUENCE [LARGE SCALE GENOMIC DNA]</scope>
    <source>
        <strain evidence="6 7">NBRC 112533</strain>
    </source>
</reference>
<feature type="compositionally biased region" description="Acidic residues" evidence="4">
    <location>
        <begin position="1"/>
        <end position="11"/>
    </location>
</feature>
<sequence length="334" mass="37039">MSETPESEALETEAPASAAEAKNESQTAAKAATQASAPERTDLAIGEVAQRTGVNPVTLRAWERRYGLLEPARTGKGHRLYSERDVLRIRDIQAWLARGVAIGKVRPLLEQPHEHAPVEDSWAQLVADTQKLEARLAPAELERHLEQLLSAYPLPLLLDRWLAPLQRRFGRQRRFGSSVARALFWRQLGELLAVNLRAARRNRQRRPALGRLLLLTFPGSEQGVFAQLFEAALTDMGFEVIALAPEVELGELAFAEQGLGLDGVICYSHHTLPLAVLHSGIERAQRGLRVPLWFAGGFVELQQQELLPLTERGEIRLLPADCAAALEQLRGQLP</sequence>
<dbReference type="EMBL" id="BAABRT010000004">
    <property type="protein sequence ID" value="GAA5524146.1"/>
    <property type="molecule type" value="Genomic_DNA"/>
</dbReference>
<dbReference type="InterPro" id="IPR047057">
    <property type="entry name" value="MerR_fam"/>
</dbReference>
<dbReference type="Gene3D" id="1.10.1660.10">
    <property type="match status" value="1"/>
</dbReference>
<dbReference type="PROSITE" id="PS00552">
    <property type="entry name" value="HTH_MERR_1"/>
    <property type="match status" value="1"/>
</dbReference>
<evidence type="ECO:0000256" key="1">
    <source>
        <dbReference type="ARBA" id="ARBA00023015"/>
    </source>
</evidence>
<evidence type="ECO:0000259" key="5">
    <source>
        <dbReference type="PROSITE" id="PS50937"/>
    </source>
</evidence>
<dbReference type="PANTHER" id="PTHR30204">
    <property type="entry name" value="REDOX-CYCLING DRUG-SENSING TRANSCRIPTIONAL ACTIVATOR SOXR"/>
    <property type="match status" value="1"/>
</dbReference>
<organism evidence="6 7">
    <name type="scientific">Microbulbifer aestuariivivens</name>
    <dbReference type="NCBI Taxonomy" id="1908308"/>
    <lineage>
        <taxon>Bacteria</taxon>
        <taxon>Pseudomonadati</taxon>
        <taxon>Pseudomonadota</taxon>
        <taxon>Gammaproteobacteria</taxon>
        <taxon>Cellvibrionales</taxon>
        <taxon>Microbulbiferaceae</taxon>
        <taxon>Microbulbifer</taxon>
    </lineage>
</organism>
<dbReference type="RefSeq" id="WP_345548903.1">
    <property type="nucleotide sequence ID" value="NZ_BAABRT010000004.1"/>
</dbReference>
<dbReference type="InterPro" id="IPR009061">
    <property type="entry name" value="DNA-bd_dom_put_sf"/>
</dbReference>
<feature type="domain" description="HTH merR-type" evidence="5">
    <location>
        <begin position="42"/>
        <end position="111"/>
    </location>
</feature>
<gene>
    <name evidence="6" type="ORF">Maes01_00700</name>
</gene>
<dbReference type="CDD" id="cd01104">
    <property type="entry name" value="HTH_MlrA-CarA"/>
    <property type="match status" value="1"/>
</dbReference>
<dbReference type="InterPro" id="IPR000551">
    <property type="entry name" value="MerR-type_HTH_dom"/>
</dbReference>
<evidence type="ECO:0000256" key="3">
    <source>
        <dbReference type="ARBA" id="ARBA00023163"/>
    </source>
</evidence>
<keyword evidence="2" id="KW-0238">DNA-binding</keyword>
<dbReference type="PANTHER" id="PTHR30204:SF67">
    <property type="entry name" value="HTH-TYPE TRANSCRIPTIONAL REGULATOR MLRA-RELATED"/>
    <property type="match status" value="1"/>
</dbReference>
<dbReference type="Proteomes" id="UP001408594">
    <property type="component" value="Unassembled WGS sequence"/>
</dbReference>
<feature type="region of interest" description="Disordered" evidence="4">
    <location>
        <begin position="1"/>
        <end position="38"/>
    </location>
</feature>